<proteinExistence type="predicted"/>
<gene>
    <name evidence="2" type="ORF">JRQ81_016335</name>
</gene>
<dbReference type="EMBL" id="JAPFRF010000006">
    <property type="protein sequence ID" value="KAJ7330161.1"/>
    <property type="molecule type" value="Genomic_DNA"/>
</dbReference>
<sequence>MDECIDKAGQRGERKSRQGLKRQAGERGAGFRSVSAPPSSLFLASSAARSETELTGAFSESNSTSPTNCSGSKLALAVAASPALRSRPRTNRSDPRGRGRGRGRGLHLLPRGLLDSAASHIGEPLLGKESRSRRSQKQRIR</sequence>
<feature type="region of interest" description="Disordered" evidence="1">
    <location>
        <begin position="1"/>
        <end position="39"/>
    </location>
</feature>
<evidence type="ECO:0000256" key="1">
    <source>
        <dbReference type="SAM" id="MobiDB-lite"/>
    </source>
</evidence>
<feature type="region of interest" description="Disordered" evidence="1">
    <location>
        <begin position="79"/>
        <end position="141"/>
    </location>
</feature>
<comment type="caution">
    <text evidence="2">The sequence shown here is derived from an EMBL/GenBank/DDBJ whole genome shotgun (WGS) entry which is preliminary data.</text>
</comment>
<keyword evidence="3" id="KW-1185">Reference proteome</keyword>
<evidence type="ECO:0000313" key="2">
    <source>
        <dbReference type="EMBL" id="KAJ7330161.1"/>
    </source>
</evidence>
<dbReference type="AlphaFoldDB" id="A0A9Q0XW94"/>
<name>A0A9Q0XW94_9SAUR</name>
<evidence type="ECO:0000313" key="3">
    <source>
        <dbReference type="Proteomes" id="UP001142489"/>
    </source>
</evidence>
<protein>
    <submittedName>
        <fullName evidence="2">Uncharacterized protein</fullName>
    </submittedName>
</protein>
<organism evidence="2 3">
    <name type="scientific">Phrynocephalus forsythii</name>
    <dbReference type="NCBI Taxonomy" id="171643"/>
    <lineage>
        <taxon>Eukaryota</taxon>
        <taxon>Metazoa</taxon>
        <taxon>Chordata</taxon>
        <taxon>Craniata</taxon>
        <taxon>Vertebrata</taxon>
        <taxon>Euteleostomi</taxon>
        <taxon>Lepidosauria</taxon>
        <taxon>Squamata</taxon>
        <taxon>Bifurcata</taxon>
        <taxon>Unidentata</taxon>
        <taxon>Episquamata</taxon>
        <taxon>Toxicofera</taxon>
        <taxon>Iguania</taxon>
        <taxon>Acrodonta</taxon>
        <taxon>Agamidae</taxon>
        <taxon>Agaminae</taxon>
        <taxon>Phrynocephalus</taxon>
    </lineage>
</organism>
<feature type="compositionally biased region" description="Basic and acidic residues" evidence="1">
    <location>
        <begin position="1"/>
        <end position="16"/>
    </location>
</feature>
<accession>A0A9Q0XW94</accession>
<reference evidence="2" key="1">
    <citation type="journal article" date="2023" name="DNA Res.">
        <title>Chromosome-level genome assembly of Phrynocephalus forsythii using third-generation DNA sequencing and Hi-C analysis.</title>
        <authorList>
            <person name="Qi Y."/>
            <person name="Zhao W."/>
            <person name="Zhao Y."/>
            <person name="Niu C."/>
            <person name="Cao S."/>
            <person name="Zhang Y."/>
        </authorList>
    </citation>
    <scope>NUCLEOTIDE SEQUENCE</scope>
    <source>
        <tissue evidence="2">Muscle</tissue>
    </source>
</reference>
<dbReference type="Proteomes" id="UP001142489">
    <property type="component" value="Unassembled WGS sequence"/>
</dbReference>